<proteinExistence type="predicted"/>
<comment type="caution">
    <text evidence="1">The sequence shown here is derived from an EMBL/GenBank/DDBJ whole genome shotgun (WGS) entry which is preliminary data.</text>
</comment>
<sequence>MIEKMTFVIYKNIPSERYAPYKDPHRPLHARSLDVVKKRIKLEKIMMEKEIVENMKEEIRYQRRVEKEYAAHRRLLNII</sequence>
<name>A0ABU5VW04_9BACT</name>
<keyword evidence="2" id="KW-1185">Reference proteome</keyword>
<dbReference type="RefSeq" id="WP_323575893.1">
    <property type="nucleotide sequence ID" value="NZ_JAYGJQ010000001.1"/>
</dbReference>
<dbReference type="EMBL" id="JAYGJQ010000001">
    <property type="protein sequence ID" value="MEA9356210.1"/>
    <property type="molecule type" value="Genomic_DNA"/>
</dbReference>
<dbReference type="Proteomes" id="UP001302274">
    <property type="component" value="Unassembled WGS sequence"/>
</dbReference>
<organism evidence="1 2">
    <name type="scientific">Bacteriovorax antarcticus</name>
    <dbReference type="NCBI Taxonomy" id="3088717"/>
    <lineage>
        <taxon>Bacteria</taxon>
        <taxon>Pseudomonadati</taxon>
        <taxon>Bdellovibrionota</taxon>
        <taxon>Bacteriovoracia</taxon>
        <taxon>Bacteriovoracales</taxon>
        <taxon>Bacteriovoracaceae</taxon>
        <taxon>Bacteriovorax</taxon>
    </lineage>
</organism>
<protein>
    <submittedName>
        <fullName evidence="1">Uncharacterized protein</fullName>
    </submittedName>
</protein>
<accession>A0ABU5VW04</accession>
<evidence type="ECO:0000313" key="2">
    <source>
        <dbReference type="Proteomes" id="UP001302274"/>
    </source>
</evidence>
<reference evidence="1 2" key="1">
    <citation type="submission" date="2023-11" db="EMBL/GenBank/DDBJ databases">
        <title>A Novel Polar Bacteriovorax (B. antarcticus) Isolated from the Biocrust in Antarctica.</title>
        <authorList>
            <person name="Mun W."/>
            <person name="Choi S.Y."/>
            <person name="Mitchell R.J."/>
        </authorList>
    </citation>
    <scope>NUCLEOTIDE SEQUENCE [LARGE SCALE GENOMIC DNA]</scope>
    <source>
        <strain evidence="1 2">PP10</strain>
    </source>
</reference>
<gene>
    <name evidence="1" type="ORF">SHI21_08355</name>
</gene>
<evidence type="ECO:0000313" key="1">
    <source>
        <dbReference type="EMBL" id="MEA9356210.1"/>
    </source>
</evidence>